<name>A0A0E9QQ55_ANGAN</name>
<evidence type="ECO:0000313" key="1">
    <source>
        <dbReference type="EMBL" id="JAH18627.1"/>
    </source>
</evidence>
<protein>
    <submittedName>
        <fullName evidence="1">Uncharacterized protein</fullName>
    </submittedName>
</protein>
<dbReference type="EMBL" id="GBXM01089950">
    <property type="protein sequence ID" value="JAH18627.1"/>
    <property type="molecule type" value="Transcribed_RNA"/>
</dbReference>
<reference evidence="1" key="1">
    <citation type="submission" date="2014-11" db="EMBL/GenBank/DDBJ databases">
        <authorList>
            <person name="Amaro Gonzalez C."/>
        </authorList>
    </citation>
    <scope>NUCLEOTIDE SEQUENCE</scope>
</reference>
<accession>A0A0E9QQ55</accession>
<dbReference type="AlphaFoldDB" id="A0A0E9QQ55"/>
<sequence length="43" mass="5205">MPGYFLNSPAHPQTVYVNINFLRVRMQPWQRKLLFIKNKELCI</sequence>
<organism evidence="1">
    <name type="scientific">Anguilla anguilla</name>
    <name type="common">European freshwater eel</name>
    <name type="synonym">Muraena anguilla</name>
    <dbReference type="NCBI Taxonomy" id="7936"/>
    <lineage>
        <taxon>Eukaryota</taxon>
        <taxon>Metazoa</taxon>
        <taxon>Chordata</taxon>
        <taxon>Craniata</taxon>
        <taxon>Vertebrata</taxon>
        <taxon>Euteleostomi</taxon>
        <taxon>Actinopterygii</taxon>
        <taxon>Neopterygii</taxon>
        <taxon>Teleostei</taxon>
        <taxon>Anguilliformes</taxon>
        <taxon>Anguillidae</taxon>
        <taxon>Anguilla</taxon>
    </lineage>
</organism>
<reference evidence="1" key="2">
    <citation type="journal article" date="2015" name="Fish Shellfish Immunol.">
        <title>Early steps in the European eel (Anguilla anguilla)-Vibrio vulnificus interaction in the gills: Role of the RtxA13 toxin.</title>
        <authorList>
            <person name="Callol A."/>
            <person name="Pajuelo D."/>
            <person name="Ebbesson L."/>
            <person name="Teles M."/>
            <person name="MacKenzie S."/>
            <person name="Amaro C."/>
        </authorList>
    </citation>
    <scope>NUCLEOTIDE SEQUENCE</scope>
</reference>
<proteinExistence type="predicted"/>